<comment type="caution">
    <text evidence="2">The sequence shown here is derived from an EMBL/GenBank/DDBJ whole genome shotgun (WGS) entry which is preliminary data.</text>
</comment>
<feature type="transmembrane region" description="Helical" evidence="1">
    <location>
        <begin position="84"/>
        <end position="108"/>
    </location>
</feature>
<evidence type="ECO:0008006" key="4">
    <source>
        <dbReference type="Google" id="ProtNLM"/>
    </source>
</evidence>
<name>A0ABT8KG78_9MICO</name>
<keyword evidence="1" id="KW-0812">Transmembrane</keyword>
<gene>
    <name evidence="2" type="ORF">P5G50_15115</name>
</gene>
<proteinExistence type="predicted"/>
<accession>A0ABT8KG78</accession>
<reference evidence="2" key="1">
    <citation type="submission" date="2023-06" db="EMBL/GenBank/DDBJ databases">
        <title>MT1 and MT2 Draft Genomes of Novel Species.</title>
        <authorList>
            <person name="Venkateswaran K."/>
        </authorList>
    </citation>
    <scope>NUCLEOTIDE SEQUENCE</scope>
    <source>
        <strain evidence="2">F6_8S_P_1B</strain>
    </source>
</reference>
<feature type="transmembrane region" description="Helical" evidence="1">
    <location>
        <begin position="52"/>
        <end position="72"/>
    </location>
</feature>
<dbReference type="EMBL" id="JAROCF010000001">
    <property type="protein sequence ID" value="MDN4615781.1"/>
    <property type="molecule type" value="Genomic_DNA"/>
</dbReference>
<evidence type="ECO:0000313" key="2">
    <source>
        <dbReference type="EMBL" id="MDN4615781.1"/>
    </source>
</evidence>
<dbReference type="Proteomes" id="UP001174208">
    <property type="component" value="Unassembled WGS sequence"/>
</dbReference>
<protein>
    <recommendedName>
        <fullName evidence="4">Transmembrane protein</fullName>
    </recommendedName>
</protein>
<sequence>MEADKTQRMRLAARTLPAVCILLSTWLLMWLALGLPTLCALAYPCPAPDVRVAPTLLFGGLMLVPAAALVITARGDDWGWVRTLSYIVIVGLAVVGLGVVLFSGGFTIPLTY</sequence>
<dbReference type="RefSeq" id="WP_301212428.1">
    <property type="nucleotide sequence ID" value="NZ_JAROCF010000001.1"/>
</dbReference>
<evidence type="ECO:0000256" key="1">
    <source>
        <dbReference type="SAM" id="Phobius"/>
    </source>
</evidence>
<keyword evidence="3" id="KW-1185">Reference proteome</keyword>
<evidence type="ECO:0000313" key="3">
    <source>
        <dbReference type="Proteomes" id="UP001174208"/>
    </source>
</evidence>
<keyword evidence="1" id="KW-0472">Membrane</keyword>
<keyword evidence="1" id="KW-1133">Transmembrane helix</keyword>
<organism evidence="2 3">
    <name type="scientific">Leifsonia williamsii</name>
    <dbReference type="NCBI Taxonomy" id="3035919"/>
    <lineage>
        <taxon>Bacteria</taxon>
        <taxon>Bacillati</taxon>
        <taxon>Actinomycetota</taxon>
        <taxon>Actinomycetes</taxon>
        <taxon>Micrococcales</taxon>
        <taxon>Microbacteriaceae</taxon>
        <taxon>Leifsonia</taxon>
    </lineage>
</organism>